<reference evidence="5 6" key="1">
    <citation type="submission" date="2023-01" db="EMBL/GenBank/DDBJ databases">
        <title>Characterization of estradiol degrading bacteria Microbacterium sp. MZT7 and reveal degrading genes through genome analysis.</title>
        <authorList>
            <person name="Hao P."/>
            <person name="Gao Y."/>
        </authorList>
    </citation>
    <scope>NUCLEOTIDE SEQUENCE [LARGE SCALE GENOMIC DNA]</scope>
    <source>
        <strain evidence="5 6">MZT7</strain>
    </source>
</reference>
<evidence type="ECO:0000256" key="1">
    <source>
        <dbReference type="ARBA" id="ARBA00023015"/>
    </source>
</evidence>
<proteinExistence type="predicted"/>
<dbReference type="CDD" id="cd06170">
    <property type="entry name" value="LuxR_C_like"/>
    <property type="match status" value="1"/>
</dbReference>
<name>A0ABY3RWL4_9MICO</name>
<dbReference type="PANTHER" id="PTHR44688:SF16">
    <property type="entry name" value="DNA-BINDING TRANSCRIPTIONAL ACTIVATOR DEVR_DOSR"/>
    <property type="match status" value="1"/>
</dbReference>
<feature type="domain" description="HTH luxR-type" evidence="4">
    <location>
        <begin position="456"/>
        <end position="521"/>
    </location>
</feature>
<dbReference type="PROSITE" id="PS50043">
    <property type="entry name" value="HTH_LUXR_2"/>
    <property type="match status" value="1"/>
</dbReference>
<dbReference type="PANTHER" id="PTHR44688">
    <property type="entry name" value="DNA-BINDING TRANSCRIPTIONAL ACTIVATOR DEVR_DOSR"/>
    <property type="match status" value="1"/>
</dbReference>
<dbReference type="Pfam" id="PF00196">
    <property type="entry name" value="GerE"/>
    <property type="match status" value="1"/>
</dbReference>
<keyword evidence="2" id="KW-0238">DNA-binding</keyword>
<evidence type="ECO:0000256" key="2">
    <source>
        <dbReference type="ARBA" id="ARBA00023125"/>
    </source>
</evidence>
<accession>A0ABY3RWL4</accession>
<protein>
    <submittedName>
        <fullName evidence="5">Helix-turn-helix transcriptional regulator</fullName>
    </submittedName>
</protein>
<dbReference type="SMART" id="SM00421">
    <property type="entry name" value="HTH_LUXR"/>
    <property type="match status" value="1"/>
</dbReference>
<organism evidence="5 6">
    <name type="scientific">Microbacterium resistens</name>
    <dbReference type="NCBI Taxonomy" id="156977"/>
    <lineage>
        <taxon>Bacteria</taxon>
        <taxon>Bacillati</taxon>
        <taxon>Actinomycetota</taxon>
        <taxon>Actinomycetes</taxon>
        <taxon>Micrococcales</taxon>
        <taxon>Microbacteriaceae</taxon>
        <taxon>Microbacterium</taxon>
    </lineage>
</organism>
<dbReference type="EMBL" id="CP082781">
    <property type="protein sequence ID" value="UGS28364.1"/>
    <property type="molecule type" value="Genomic_DNA"/>
</dbReference>
<dbReference type="InterPro" id="IPR036388">
    <property type="entry name" value="WH-like_DNA-bd_sf"/>
</dbReference>
<evidence type="ECO:0000313" key="6">
    <source>
        <dbReference type="Proteomes" id="UP001199642"/>
    </source>
</evidence>
<dbReference type="PROSITE" id="PS00622">
    <property type="entry name" value="HTH_LUXR_1"/>
    <property type="match status" value="1"/>
</dbReference>
<dbReference type="InterPro" id="IPR000792">
    <property type="entry name" value="Tscrpt_reg_LuxR_C"/>
</dbReference>
<evidence type="ECO:0000256" key="3">
    <source>
        <dbReference type="ARBA" id="ARBA00023163"/>
    </source>
</evidence>
<evidence type="ECO:0000259" key="4">
    <source>
        <dbReference type="PROSITE" id="PS50043"/>
    </source>
</evidence>
<gene>
    <name evidence="5" type="ORF">K8F61_09510</name>
</gene>
<dbReference type="PRINTS" id="PR00038">
    <property type="entry name" value="HTHLUXR"/>
</dbReference>
<evidence type="ECO:0000313" key="5">
    <source>
        <dbReference type="EMBL" id="UGS28364.1"/>
    </source>
</evidence>
<dbReference type="SUPFAM" id="SSF46894">
    <property type="entry name" value="C-terminal effector domain of the bipartite response regulators"/>
    <property type="match status" value="1"/>
</dbReference>
<keyword evidence="1" id="KW-0805">Transcription regulation</keyword>
<sequence length="535" mass="56795">MESMSVDGVEWASSSLRAIGLPVAPHVAGEIAVTATWDRGVLREMAGQLTPEHLAGTEVPPETLPAGPVLISKAFDGLDELSTAGRRLLMTAAFSVVDSSDVVLLASAAELDDVVSGLAAGALQFTDGTFRFSDPCLRLALRASADPEERIAIHRGLAKALDARGYAIASWHHAKSGLPSQADLGRRLLHLGTQLMRSGNCRAAFYALEEALARTGAEARGRAELLRGQAALMAGYPSSAVRSLTSASNSGDHAVREAAASFTRAADALIEPSGLLTADVLARHVLSLEPAVATSSDAARLHDLIEIAGMRRSDGAEKDRLQARLYLADSRSVPDWPWSLRKGAISPVVEALVRTQQVSALMQAGDLDAAAAVFRNALPRLPLSIVAADFTGDAARLLKSHLIELSPTTIGALSAPDGDELPVSRPVSAEASAMSSAVTRMTHMVTAAPPPRTWHAPRTPSPLTSRQQQIAELVAKGRTNREIGEALEISERTVEVHLSSIYRKVRVRGRLGLASLLLTREPYESAYEKVRTTTV</sequence>
<keyword evidence="6" id="KW-1185">Reference proteome</keyword>
<dbReference type="InterPro" id="IPR016032">
    <property type="entry name" value="Sig_transdc_resp-reg_C-effctor"/>
</dbReference>
<keyword evidence="3" id="KW-0804">Transcription</keyword>
<dbReference type="Proteomes" id="UP001199642">
    <property type="component" value="Chromosome"/>
</dbReference>
<dbReference type="RefSeq" id="WP_231821479.1">
    <property type="nucleotide sequence ID" value="NZ_CP082781.1"/>
</dbReference>
<dbReference type="Gene3D" id="1.10.10.10">
    <property type="entry name" value="Winged helix-like DNA-binding domain superfamily/Winged helix DNA-binding domain"/>
    <property type="match status" value="1"/>
</dbReference>